<dbReference type="GO" id="GO:0003677">
    <property type="term" value="F:DNA binding"/>
    <property type="evidence" value="ECO:0007669"/>
    <property type="project" value="UniProtKB-KW"/>
</dbReference>
<dbReference type="InterPro" id="IPR036388">
    <property type="entry name" value="WH-like_DNA-bd_sf"/>
</dbReference>
<evidence type="ECO:0000313" key="8">
    <source>
        <dbReference type="EMBL" id="RAP74991.1"/>
    </source>
</evidence>
<evidence type="ECO:0000256" key="4">
    <source>
        <dbReference type="ARBA" id="ARBA00023125"/>
    </source>
</evidence>
<reference evidence="8 9" key="1">
    <citation type="submission" date="2018-06" db="EMBL/GenBank/DDBJ databases">
        <title>Paenibacillus montanisoli sp. nov., isolated from mountain area soil.</title>
        <authorList>
            <person name="Wu M."/>
        </authorList>
    </citation>
    <scope>NUCLEOTIDE SEQUENCE [LARGE SCALE GENOMIC DNA]</scope>
    <source>
        <strain evidence="8 9">RA17</strain>
    </source>
</reference>
<evidence type="ECO:0000256" key="3">
    <source>
        <dbReference type="ARBA" id="ARBA00023082"/>
    </source>
</evidence>
<proteinExistence type="inferred from homology"/>
<dbReference type="PANTHER" id="PTHR43133:SF8">
    <property type="entry name" value="RNA POLYMERASE SIGMA FACTOR HI_1459-RELATED"/>
    <property type="match status" value="1"/>
</dbReference>
<organism evidence="8 9">
    <name type="scientific">Paenibacillus montanisoli</name>
    <dbReference type="NCBI Taxonomy" id="2081970"/>
    <lineage>
        <taxon>Bacteria</taxon>
        <taxon>Bacillati</taxon>
        <taxon>Bacillota</taxon>
        <taxon>Bacilli</taxon>
        <taxon>Bacillales</taxon>
        <taxon>Paenibacillaceae</taxon>
        <taxon>Paenibacillus</taxon>
    </lineage>
</organism>
<dbReference type="InterPro" id="IPR013325">
    <property type="entry name" value="RNA_pol_sigma_r2"/>
</dbReference>
<dbReference type="InterPro" id="IPR013324">
    <property type="entry name" value="RNA_pol_sigma_r3/r4-like"/>
</dbReference>
<keyword evidence="9" id="KW-1185">Reference proteome</keyword>
<keyword evidence="4" id="KW-0238">DNA-binding</keyword>
<dbReference type="Gene3D" id="1.10.10.10">
    <property type="entry name" value="Winged helix-like DNA-binding domain superfamily/Winged helix DNA-binding domain"/>
    <property type="match status" value="1"/>
</dbReference>
<feature type="domain" description="RNA polymerase sigma-70 region 2" evidence="6">
    <location>
        <begin position="13"/>
        <end position="79"/>
    </location>
</feature>
<comment type="caution">
    <text evidence="8">The sequence shown here is derived from an EMBL/GenBank/DDBJ whole genome shotgun (WGS) entry which is preliminary data.</text>
</comment>
<gene>
    <name evidence="8" type="ORF">DL346_16470</name>
</gene>
<accession>A0A328U0L7</accession>
<dbReference type="SUPFAM" id="SSF88659">
    <property type="entry name" value="Sigma3 and sigma4 domains of RNA polymerase sigma factors"/>
    <property type="match status" value="1"/>
</dbReference>
<dbReference type="AlphaFoldDB" id="A0A328U0L7"/>
<dbReference type="InterPro" id="IPR014284">
    <property type="entry name" value="RNA_pol_sigma-70_dom"/>
</dbReference>
<dbReference type="InterPro" id="IPR007627">
    <property type="entry name" value="RNA_pol_sigma70_r2"/>
</dbReference>
<evidence type="ECO:0000313" key="9">
    <source>
        <dbReference type="Proteomes" id="UP000249260"/>
    </source>
</evidence>
<protein>
    <submittedName>
        <fullName evidence="8">RNA polymerase subunit sigma-24</fullName>
    </submittedName>
</protein>
<sequence length="174" mass="20378">MPNHDMPARFQALFREHYPVVLKKITSLITDRAAAEDLTQEVFLRLYRNPPEDLDRTGAWLHRVLTRIVYDHYRKSGRRQELTEKQMNQAITEEQTYPSNETAVIQSWERDVVRNVLNKLSERDRQALLLKEKGYSHAEIAEALQVNPKIVGTLLMRAASRFKKNMDAEEAMEQ</sequence>
<dbReference type="Pfam" id="PF04542">
    <property type="entry name" value="Sigma70_r2"/>
    <property type="match status" value="1"/>
</dbReference>
<dbReference type="GO" id="GO:0006352">
    <property type="term" value="P:DNA-templated transcription initiation"/>
    <property type="evidence" value="ECO:0007669"/>
    <property type="project" value="InterPro"/>
</dbReference>
<dbReference type="SUPFAM" id="SSF88946">
    <property type="entry name" value="Sigma2 domain of RNA polymerase sigma factors"/>
    <property type="match status" value="1"/>
</dbReference>
<keyword evidence="3" id="KW-0731">Sigma factor</keyword>
<evidence type="ECO:0000256" key="2">
    <source>
        <dbReference type="ARBA" id="ARBA00023015"/>
    </source>
</evidence>
<name>A0A328U0L7_9BACL</name>
<evidence type="ECO:0000259" key="7">
    <source>
        <dbReference type="Pfam" id="PF08281"/>
    </source>
</evidence>
<dbReference type="Gene3D" id="1.10.1740.10">
    <property type="match status" value="1"/>
</dbReference>
<keyword evidence="2" id="KW-0805">Transcription regulation</keyword>
<dbReference type="NCBIfam" id="TIGR02937">
    <property type="entry name" value="sigma70-ECF"/>
    <property type="match status" value="1"/>
</dbReference>
<evidence type="ECO:0000259" key="6">
    <source>
        <dbReference type="Pfam" id="PF04542"/>
    </source>
</evidence>
<dbReference type="RefSeq" id="WP_112883255.1">
    <property type="nucleotide sequence ID" value="NZ_QLUW01000003.1"/>
</dbReference>
<dbReference type="EMBL" id="QLUW01000003">
    <property type="protein sequence ID" value="RAP74991.1"/>
    <property type="molecule type" value="Genomic_DNA"/>
</dbReference>
<dbReference type="OrthoDB" id="9789355at2"/>
<feature type="domain" description="RNA polymerase sigma factor 70 region 4 type 2" evidence="7">
    <location>
        <begin position="112"/>
        <end position="158"/>
    </location>
</feature>
<evidence type="ECO:0000256" key="1">
    <source>
        <dbReference type="ARBA" id="ARBA00010641"/>
    </source>
</evidence>
<dbReference type="GO" id="GO:0016987">
    <property type="term" value="F:sigma factor activity"/>
    <property type="evidence" value="ECO:0007669"/>
    <property type="project" value="UniProtKB-KW"/>
</dbReference>
<evidence type="ECO:0000256" key="5">
    <source>
        <dbReference type="ARBA" id="ARBA00023163"/>
    </source>
</evidence>
<dbReference type="InterPro" id="IPR039425">
    <property type="entry name" value="RNA_pol_sigma-70-like"/>
</dbReference>
<dbReference type="Proteomes" id="UP000249260">
    <property type="component" value="Unassembled WGS sequence"/>
</dbReference>
<keyword evidence="5" id="KW-0804">Transcription</keyword>
<dbReference type="Pfam" id="PF08281">
    <property type="entry name" value="Sigma70_r4_2"/>
    <property type="match status" value="1"/>
</dbReference>
<dbReference type="PANTHER" id="PTHR43133">
    <property type="entry name" value="RNA POLYMERASE ECF-TYPE SIGMA FACTO"/>
    <property type="match status" value="1"/>
</dbReference>
<dbReference type="InterPro" id="IPR013249">
    <property type="entry name" value="RNA_pol_sigma70_r4_t2"/>
</dbReference>
<comment type="similarity">
    <text evidence="1">Belongs to the sigma-70 factor family. ECF subfamily.</text>
</comment>